<organism evidence="1 2">
    <name type="scientific">Candidatus Aphodocola excrementigallinarum</name>
    <dbReference type="NCBI Taxonomy" id="2840670"/>
    <lineage>
        <taxon>Bacteria</taxon>
        <taxon>Bacillati</taxon>
        <taxon>Bacillota</taxon>
        <taxon>Bacilli</taxon>
        <taxon>Candidatus Aphodocola</taxon>
    </lineage>
</organism>
<dbReference type="InterPro" id="IPR023214">
    <property type="entry name" value="HAD_sf"/>
</dbReference>
<evidence type="ECO:0000313" key="2">
    <source>
        <dbReference type="Proteomes" id="UP000824074"/>
    </source>
</evidence>
<dbReference type="EMBL" id="DVMT01000048">
    <property type="protein sequence ID" value="HIU40591.1"/>
    <property type="molecule type" value="Genomic_DNA"/>
</dbReference>
<dbReference type="GO" id="GO:0005829">
    <property type="term" value="C:cytosol"/>
    <property type="evidence" value="ECO:0007669"/>
    <property type="project" value="TreeGrafter"/>
</dbReference>
<protein>
    <submittedName>
        <fullName evidence="1">HAD-IIB family hydrolase</fullName>
    </submittedName>
</protein>
<reference evidence="1" key="2">
    <citation type="journal article" date="2021" name="PeerJ">
        <title>Extensive microbial diversity within the chicken gut microbiome revealed by metagenomics and culture.</title>
        <authorList>
            <person name="Gilroy R."/>
            <person name="Ravi A."/>
            <person name="Getino M."/>
            <person name="Pursley I."/>
            <person name="Horton D.L."/>
            <person name="Alikhan N.F."/>
            <person name="Baker D."/>
            <person name="Gharbi K."/>
            <person name="Hall N."/>
            <person name="Watson M."/>
            <person name="Adriaenssens E.M."/>
            <person name="Foster-Nyarko E."/>
            <person name="Jarju S."/>
            <person name="Secka A."/>
            <person name="Antonio M."/>
            <person name="Oren A."/>
            <person name="Chaudhuri R.R."/>
            <person name="La Ragione R."/>
            <person name="Hildebrand F."/>
            <person name="Pallen M.J."/>
        </authorList>
    </citation>
    <scope>NUCLEOTIDE SEQUENCE</scope>
    <source>
        <strain evidence="1">CHK193-30670</strain>
    </source>
</reference>
<dbReference type="PANTHER" id="PTHR10000">
    <property type="entry name" value="PHOSPHOSERINE PHOSPHATASE"/>
    <property type="match status" value="1"/>
</dbReference>
<dbReference type="InterPro" id="IPR006379">
    <property type="entry name" value="HAD-SF_hydro_IIB"/>
</dbReference>
<name>A0A9D1IPW9_9FIRM</name>
<dbReference type="NCBIfam" id="TIGR01484">
    <property type="entry name" value="HAD-SF-IIB"/>
    <property type="match status" value="1"/>
</dbReference>
<comment type="caution">
    <text evidence="1">The sequence shown here is derived from an EMBL/GenBank/DDBJ whole genome shotgun (WGS) entry which is preliminary data.</text>
</comment>
<dbReference type="GO" id="GO:0000287">
    <property type="term" value="F:magnesium ion binding"/>
    <property type="evidence" value="ECO:0007669"/>
    <property type="project" value="TreeGrafter"/>
</dbReference>
<accession>A0A9D1IPW9</accession>
<dbReference type="InterPro" id="IPR036412">
    <property type="entry name" value="HAD-like_sf"/>
</dbReference>
<dbReference type="GO" id="GO:0016791">
    <property type="term" value="F:phosphatase activity"/>
    <property type="evidence" value="ECO:0007669"/>
    <property type="project" value="TreeGrafter"/>
</dbReference>
<sequence>MKKIIFSDIDRTLAKEGVISDKNTKYIKKYVSKGNLFVLVSGRTILYTKDVSIKIGASKYVICNNGAVTCDYENNKIISMEKIPFELVKKVFVIANKYASRFIIGTNNNTYVNKLLYENETLIKDITKDFYDNNIICQITVSNKDKEVIKKVIEEVHKIKGIKIINRCRSLYDDSYVANGNIWIDITNENVNKGKAVLDLLMYLNIDLEDSVRIGDDLNDLSMFFDKGLNVAVENAMPDLKSKADFITKSCDDAGVSYAIEKIMSDITGLSENEITNLKQKDK</sequence>
<reference evidence="1" key="1">
    <citation type="submission" date="2020-10" db="EMBL/GenBank/DDBJ databases">
        <authorList>
            <person name="Gilroy R."/>
        </authorList>
    </citation>
    <scope>NUCLEOTIDE SEQUENCE</scope>
    <source>
        <strain evidence="1">CHK193-30670</strain>
    </source>
</reference>
<dbReference type="Proteomes" id="UP000824074">
    <property type="component" value="Unassembled WGS sequence"/>
</dbReference>
<dbReference type="Pfam" id="PF08282">
    <property type="entry name" value="Hydrolase_3"/>
    <property type="match status" value="1"/>
</dbReference>
<dbReference type="PANTHER" id="PTHR10000:SF8">
    <property type="entry name" value="HAD SUPERFAMILY HYDROLASE-LIKE, TYPE 3"/>
    <property type="match status" value="1"/>
</dbReference>
<dbReference type="AlphaFoldDB" id="A0A9D1IPW9"/>
<proteinExistence type="predicted"/>
<gene>
    <name evidence="1" type="ORF">IAB68_04760</name>
</gene>
<evidence type="ECO:0000313" key="1">
    <source>
        <dbReference type="EMBL" id="HIU40591.1"/>
    </source>
</evidence>
<dbReference type="Gene3D" id="3.30.1240.10">
    <property type="match status" value="1"/>
</dbReference>
<dbReference type="Gene3D" id="3.40.50.1000">
    <property type="entry name" value="HAD superfamily/HAD-like"/>
    <property type="match status" value="1"/>
</dbReference>
<dbReference type="SUPFAM" id="SSF56784">
    <property type="entry name" value="HAD-like"/>
    <property type="match status" value="1"/>
</dbReference>
<keyword evidence="1" id="KW-0378">Hydrolase</keyword>